<dbReference type="Proteomes" id="UP000233556">
    <property type="component" value="Unassembled WGS sequence"/>
</dbReference>
<gene>
    <name evidence="1" type="ORF">llap_13475</name>
</gene>
<evidence type="ECO:0000313" key="1">
    <source>
        <dbReference type="EMBL" id="PKU36222.1"/>
    </source>
</evidence>
<sequence length="99" mass="11771">MLSLWRPVMRKWNEAAQGKFRLDISKRFFTERIVSPWDRLSTEVVMTPSLSEFKEYLDDVPSHDLVSVHSKLLITVIYTDQYLLGCIVLHFWLNDVEIR</sequence>
<reference evidence="2" key="1">
    <citation type="submission" date="2017-11" db="EMBL/GenBank/DDBJ databases">
        <authorList>
            <person name="Lima N.C."/>
            <person name="Parody-Merino A.M."/>
            <person name="Battley P.F."/>
            <person name="Fidler A.E."/>
            <person name="Prosdocimi F."/>
        </authorList>
    </citation>
    <scope>NUCLEOTIDE SEQUENCE [LARGE SCALE GENOMIC DNA]</scope>
</reference>
<name>A0A2I0TR07_LIMLA</name>
<reference evidence="2" key="2">
    <citation type="submission" date="2017-12" db="EMBL/GenBank/DDBJ databases">
        <title>Genome sequence of the Bar-tailed Godwit (Limosa lapponica baueri).</title>
        <authorList>
            <person name="Lima N.C.B."/>
            <person name="Parody-Merino A.M."/>
            <person name="Battley P.F."/>
            <person name="Fidler A.E."/>
            <person name="Prosdocimi F."/>
        </authorList>
    </citation>
    <scope>NUCLEOTIDE SEQUENCE [LARGE SCALE GENOMIC DNA]</scope>
</reference>
<evidence type="ECO:0000313" key="2">
    <source>
        <dbReference type="Proteomes" id="UP000233556"/>
    </source>
</evidence>
<dbReference type="AlphaFoldDB" id="A0A2I0TR07"/>
<proteinExistence type="predicted"/>
<accession>A0A2I0TR07</accession>
<keyword evidence="2" id="KW-1185">Reference proteome</keyword>
<dbReference type="EMBL" id="KZ507787">
    <property type="protein sequence ID" value="PKU36222.1"/>
    <property type="molecule type" value="Genomic_DNA"/>
</dbReference>
<organism evidence="1 2">
    <name type="scientific">Limosa lapponica baueri</name>
    <dbReference type="NCBI Taxonomy" id="1758121"/>
    <lineage>
        <taxon>Eukaryota</taxon>
        <taxon>Metazoa</taxon>
        <taxon>Chordata</taxon>
        <taxon>Craniata</taxon>
        <taxon>Vertebrata</taxon>
        <taxon>Euteleostomi</taxon>
        <taxon>Archelosauria</taxon>
        <taxon>Archosauria</taxon>
        <taxon>Dinosauria</taxon>
        <taxon>Saurischia</taxon>
        <taxon>Theropoda</taxon>
        <taxon>Coelurosauria</taxon>
        <taxon>Aves</taxon>
        <taxon>Neognathae</taxon>
        <taxon>Neoaves</taxon>
        <taxon>Charadriiformes</taxon>
        <taxon>Scolopacidae</taxon>
        <taxon>Limosa</taxon>
    </lineage>
</organism>
<protein>
    <submittedName>
        <fullName evidence="1">Uncharacterized protein</fullName>
    </submittedName>
</protein>